<dbReference type="PROSITE" id="PS50404">
    <property type="entry name" value="GST_NTER"/>
    <property type="match status" value="1"/>
</dbReference>
<evidence type="ECO:0000313" key="4">
    <source>
        <dbReference type="Proteomes" id="UP001295684"/>
    </source>
</evidence>
<evidence type="ECO:0000313" key="3">
    <source>
        <dbReference type="EMBL" id="CAI2381303.1"/>
    </source>
</evidence>
<dbReference type="InterPro" id="IPR004045">
    <property type="entry name" value="Glutathione_S-Trfase_N"/>
</dbReference>
<reference evidence="3" key="1">
    <citation type="submission" date="2023-07" db="EMBL/GenBank/DDBJ databases">
        <authorList>
            <consortium name="AG Swart"/>
            <person name="Singh M."/>
            <person name="Singh A."/>
            <person name="Seah K."/>
            <person name="Emmerich C."/>
        </authorList>
    </citation>
    <scope>NUCLEOTIDE SEQUENCE</scope>
    <source>
        <strain evidence="3">DP1</strain>
    </source>
</reference>
<dbReference type="GO" id="GO:0004364">
    <property type="term" value="F:glutathione transferase activity"/>
    <property type="evidence" value="ECO:0007669"/>
    <property type="project" value="TreeGrafter"/>
</dbReference>
<dbReference type="InterPro" id="IPR036249">
    <property type="entry name" value="Thioredoxin-like_sf"/>
</dbReference>
<dbReference type="GO" id="GO:0006749">
    <property type="term" value="P:glutathione metabolic process"/>
    <property type="evidence" value="ECO:0007669"/>
    <property type="project" value="TreeGrafter"/>
</dbReference>
<organism evidence="3 4">
    <name type="scientific">Euplotes crassus</name>
    <dbReference type="NCBI Taxonomy" id="5936"/>
    <lineage>
        <taxon>Eukaryota</taxon>
        <taxon>Sar</taxon>
        <taxon>Alveolata</taxon>
        <taxon>Ciliophora</taxon>
        <taxon>Intramacronucleata</taxon>
        <taxon>Spirotrichea</taxon>
        <taxon>Hypotrichia</taxon>
        <taxon>Euplotida</taxon>
        <taxon>Euplotidae</taxon>
        <taxon>Moneuplotes</taxon>
    </lineage>
</organism>
<dbReference type="Gene3D" id="1.20.1050.10">
    <property type="match status" value="1"/>
</dbReference>
<dbReference type="PROSITE" id="PS50405">
    <property type="entry name" value="GST_CTER"/>
    <property type="match status" value="1"/>
</dbReference>
<dbReference type="Pfam" id="PF13417">
    <property type="entry name" value="GST_N_3"/>
    <property type="match status" value="1"/>
</dbReference>
<evidence type="ECO:0000259" key="2">
    <source>
        <dbReference type="PROSITE" id="PS50405"/>
    </source>
</evidence>
<dbReference type="PANTHER" id="PTHR43969:SF7">
    <property type="entry name" value="GST-CONTAINING FLYWCH ZINC-FINGER PROTEIN"/>
    <property type="match status" value="1"/>
</dbReference>
<keyword evidence="4" id="KW-1185">Reference proteome</keyword>
<dbReference type="Pfam" id="PF14497">
    <property type="entry name" value="GST_C_3"/>
    <property type="match status" value="1"/>
</dbReference>
<dbReference type="Proteomes" id="UP001295684">
    <property type="component" value="Unassembled WGS sequence"/>
</dbReference>
<feature type="domain" description="GST C-terminal" evidence="2">
    <location>
        <begin position="88"/>
        <end position="207"/>
    </location>
</feature>
<sequence length="207" mass="24409">MSVDLYYIPDSNDTQLLLSVLEYLKIEYKPIAVESEEDKLPEELSRYMVTPKLPAIMHEGFGVGGVKPIIRYLVQDKDIKDQFYPNDDLKKRSSIDAYIEHDQMVYRFNFIPLLKAYEKDSKIFKRDGFRSDEIQELYDKANTSLDVFTEILYRNEGDFILGDQVTLADFCYFYTTKEVIDKFKIDLGKYEEIQRFYSSVENLVKES</sequence>
<proteinExistence type="predicted"/>
<dbReference type="InterPro" id="IPR004046">
    <property type="entry name" value="GST_C"/>
</dbReference>
<gene>
    <name evidence="3" type="ORF">ECRASSUSDP1_LOCUS22755</name>
</gene>
<dbReference type="InterPro" id="IPR010987">
    <property type="entry name" value="Glutathione-S-Trfase_C-like"/>
</dbReference>
<dbReference type="AlphaFoldDB" id="A0AAD1XYL7"/>
<comment type="caution">
    <text evidence="3">The sequence shown here is derived from an EMBL/GenBank/DDBJ whole genome shotgun (WGS) entry which is preliminary data.</text>
</comment>
<accession>A0AAD1XYL7</accession>
<feature type="domain" description="GST N-terminal" evidence="1">
    <location>
        <begin position="1"/>
        <end position="81"/>
    </location>
</feature>
<dbReference type="Gene3D" id="3.40.30.10">
    <property type="entry name" value="Glutaredoxin"/>
    <property type="match status" value="1"/>
</dbReference>
<protein>
    <recommendedName>
        <fullName evidence="5">Glutathione S-transferase</fullName>
    </recommendedName>
</protein>
<evidence type="ECO:0000259" key="1">
    <source>
        <dbReference type="PROSITE" id="PS50404"/>
    </source>
</evidence>
<dbReference type="CDD" id="cd00570">
    <property type="entry name" value="GST_N_family"/>
    <property type="match status" value="1"/>
</dbReference>
<dbReference type="InterPro" id="IPR036282">
    <property type="entry name" value="Glutathione-S-Trfase_C_sf"/>
</dbReference>
<dbReference type="EMBL" id="CAMPGE010023351">
    <property type="protein sequence ID" value="CAI2381303.1"/>
    <property type="molecule type" value="Genomic_DNA"/>
</dbReference>
<dbReference type="PANTHER" id="PTHR43969">
    <property type="entry name" value="GLUTATHIONE S TRANSFERASE D10, ISOFORM A-RELATED"/>
    <property type="match status" value="1"/>
</dbReference>
<dbReference type="SUPFAM" id="SSF47616">
    <property type="entry name" value="GST C-terminal domain-like"/>
    <property type="match status" value="1"/>
</dbReference>
<name>A0AAD1XYL7_EUPCR</name>
<dbReference type="SUPFAM" id="SSF52833">
    <property type="entry name" value="Thioredoxin-like"/>
    <property type="match status" value="1"/>
</dbReference>
<evidence type="ECO:0008006" key="5">
    <source>
        <dbReference type="Google" id="ProtNLM"/>
    </source>
</evidence>